<dbReference type="GO" id="GO:0016020">
    <property type="term" value="C:membrane"/>
    <property type="evidence" value="ECO:0007669"/>
    <property type="project" value="UniProtKB-SubCell"/>
</dbReference>
<evidence type="ECO:0000256" key="4">
    <source>
        <dbReference type="ARBA" id="ARBA00022729"/>
    </source>
</evidence>
<dbReference type="InterPro" id="IPR046956">
    <property type="entry name" value="RLP23-like"/>
</dbReference>
<name>A0A2P5FGX3_TREOI</name>
<evidence type="ECO:0000256" key="1">
    <source>
        <dbReference type="ARBA" id="ARBA00004479"/>
    </source>
</evidence>
<dbReference type="InterPro" id="IPR032675">
    <property type="entry name" value="LRR_dom_sf"/>
</dbReference>
<sequence length="105" mass="11508">MAAILSNINPVTIIFLEFLAEATITVCFGNADSNILCIETEKQALLSFKRYLVDRSNTLVSWDESEEEDCCKWAGIVCNSITGHVSELRLKNGSFTGGVQCDLGD</sequence>
<dbReference type="PANTHER" id="PTHR48063">
    <property type="entry name" value="LRR RECEPTOR-LIKE KINASE"/>
    <property type="match status" value="1"/>
</dbReference>
<dbReference type="Pfam" id="PF08263">
    <property type="entry name" value="LRRNT_2"/>
    <property type="match status" value="1"/>
</dbReference>
<dbReference type="InParanoid" id="A0A2P5FGX3"/>
<evidence type="ECO:0000256" key="2">
    <source>
        <dbReference type="ARBA" id="ARBA00022614"/>
    </source>
</evidence>
<keyword evidence="8" id="KW-0675">Receptor</keyword>
<accession>A0A2P5FGX3</accession>
<keyword evidence="12" id="KW-1185">Reference proteome</keyword>
<dbReference type="Proteomes" id="UP000237000">
    <property type="component" value="Unassembled WGS sequence"/>
</dbReference>
<evidence type="ECO:0000313" key="12">
    <source>
        <dbReference type="Proteomes" id="UP000237000"/>
    </source>
</evidence>
<reference evidence="12" key="1">
    <citation type="submission" date="2016-06" db="EMBL/GenBank/DDBJ databases">
        <title>Parallel loss of symbiosis genes in relatives of nitrogen-fixing non-legume Parasponia.</title>
        <authorList>
            <person name="Van Velzen R."/>
            <person name="Holmer R."/>
            <person name="Bu F."/>
            <person name="Rutten L."/>
            <person name="Van Zeijl A."/>
            <person name="Liu W."/>
            <person name="Santuari L."/>
            <person name="Cao Q."/>
            <person name="Sharma T."/>
            <person name="Shen D."/>
            <person name="Roswanjaya Y."/>
            <person name="Wardhani T."/>
            <person name="Kalhor M.S."/>
            <person name="Jansen J."/>
            <person name="Van den Hoogen J."/>
            <person name="Gungor B."/>
            <person name="Hartog M."/>
            <person name="Hontelez J."/>
            <person name="Verver J."/>
            <person name="Yang W.-C."/>
            <person name="Schijlen E."/>
            <person name="Repin R."/>
            <person name="Schilthuizen M."/>
            <person name="Schranz E."/>
            <person name="Heidstra R."/>
            <person name="Miyata K."/>
            <person name="Fedorova E."/>
            <person name="Kohlen W."/>
            <person name="Bisseling T."/>
            <person name="Smit S."/>
            <person name="Geurts R."/>
        </authorList>
    </citation>
    <scope>NUCLEOTIDE SEQUENCE [LARGE SCALE GENOMIC DNA]</scope>
    <source>
        <strain evidence="12">cv. RG33-2</strain>
    </source>
</reference>
<feature type="domain" description="Leucine-rich repeat-containing N-terminal plant-type" evidence="10">
    <location>
        <begin position="39"/>
        <end position="79"/>
    </location>
</feature>
<dbReference type="PANTHER" id="PTHR48063:SF98">
    <property type="entry name" value="LRR RECEPTOR-LIKE SERINE_THREONINE-PROTEIN KINASE FLS2"/>
    <property type="match status" value="1"/>
</dbReference>
<keyword evidence="7" id="KW-0472">Membrane</keyword>
<comment type="caution">
    <text evidence="11">The sequence shown here is derived from an EMBL/GenBank/DDBJ whole genome shotgun (WGS) entry which is preliminary data.</text>
</comment>
<evidence type="ECO:0000256" key="6">
    <source>
        <dbReference type="ARBA" id="ARBA00022989"/>
    </source>
</evidence>
<dbReference type="OrthoDB" id="1166624at2759"/>
<comment type="subcellular location">
    <subcellularLocation>
        <location evidence="1">Membrane</location>
        <topology evidence="1">Single-pass type I membrane protein</topology>
    </subcellularLocation>
</comment>
<evidence type="ECO:0000256" key="3">
    <source>
        <dbReference type="ARBA" id="ARBA00022692"/>
    </source>
</evidence>
<keyword evidence="4" id="KW-0732">Signal</keyword>
<evidence type="ECO:0000313" key="11">
    <source>
        <dbReference type="EMBL" id="PON97012.1"/>
    </source>
</evidence>
<keyword evidence="3" id="KW-0812">Transmembrane</keyword>
<keyword evidence="6" id="KW-1133">Transmembrane helix</keyword>
<evidence type="ECO:0000256" key="7">
    <source>
        <dbReference type="ARBA" id="ARBA00023136"/>
    </source>
</evidence>
<feature type="non-terminal residue" evidence="11">
    <location>
        <position position="105"/>
    </location>
</feature>
<evidence type="ECO:0000256" key="9">
    <source>
        <dbReference type="ARBA" id="ARBA00023180"/>
    </source>
</evidence>
<dbReference type="Gene3D" id="3.80.10.10">
    <property type="entry name" value="Ribonuclease Inhibitor"/>
    <property type="match status" value="1"/>
</dbReference>
<dbReference type="EMBL" id="JXTC01000034">
    <property type="protein sequence ID" value="PON97012.1"/>
    <property type="molecule type" value="Genomic_DNA"/>
</dbReference>
<gene>
    <name evidence="11" type="ORF">TorRG33x02_070620</name>
</gene>
<proteinExistence type="predicted"/>
<keyword evidence="9" id="KW-0325">Glycoprotein</keyword>
<evidence type="ECO:0000256" key="5">
    <source>
        <dbReference type="ARBA" id="ARBA00022737"/>
    </source>
</evidence>
<dbReference type="STRING" id="63057.A0A2P5FGX3"/>
<evidence type="ECO:0000256" key="8">
    <source>
        <dbReference type="ARBA" id="ARBA00023170"/>
    </source>
</evidence>
<organism evidence="11 12">
    <name type="scientific">Trema orientale</name>
    <name type="common">Charcoal tree</name>
    <name type="synonym">Celtis orientalis</name>
    <dbReference type="NCBI Taxonomy" id="63057"/>
    <lineage>
        <taxon>Eukaryota</taxon>
        <taxon>Viridiplantae</taxon>
        <taxon>Streptophyta</taxon>
        <taxon>Embryophyta</taxon>
        <taxon>Tracheophyta</taxon>
        <taxon>Spermatophyta</taxon>
        <taxon>Magnoliopsida</taxon>
        <taxon>eudicotyledons</taxon>
        <taxon>Gunneridae</taxon>
        <taxon>Pentapetalae</taxon>
        <taxon>rosids</taxon>
        <taxon>fabids</taxon>
        <taxon>Rosales</taxon>
        <taxon>Cannabaceae</taxon>
        <taxon>Trema</taxon>
    </lineage>
</organism>
<keyword evidence="5" id="KW-0677">Repeat</keyword>
<keyword evidence="2" id="KW-0433">Leucine-rich repeat</keyword>
<dbReference type="AlphaFoldDB" id="A0A2P5FGX3"/>
<protein>
    <submittedName>
        <fullName evidence="11">LRR domain containing protein</fullName>
    </submittedName>
</protein>
<dbReference type="InterPro" id="IPR013210">
    <property type="entry name" value="LRR_N_plant-typ"/>
</dbReference>
<evidence type="ECO:0000259" key="10">
    <source>
        <dbReference type="Pfam" id="PF08263"/>
    </source>
</evidence>